<dbReference type="RefSeq" id="WP_222973356.1">
    <property type="nucleotide sequence ID" value="NZ_JAINVZ010000001.1"/>
</dbReference>
<accession>A0ABS7QKE5</accession>
<proteinExistence type="predicted"/>
<sequence>MRDLAGPRKTVETPRESHPRQMLAARVRAARVPSIDWSAATEKGEPNIVRGEN</sequence>
<evidence type="ECO:0000313" key="2">
    <source>
        <dbReference type="EMBL" id="MBY8883662.1"/>
    </source>
</evidence>
<feature type="compositionally biased region" description="Basic and acidic residues" evidence="1">
    <location>
        <begin position="1"/>
        <end position="19"/>
    </location>
</feature>
<keyword evidence="3" id="KW-1185">Reference proteome</keyword>
<reference evidence="2 3" key="1">
    <citation type="submission" date="2021-08" db="EMBL/GenBank/DDBJ databases">
        <title>Streptomyces sp. PTM05 isolated from lichen.</title>
        <authorList>
            <person name="Somphong A."/>
            <person name="Phongsopitanun W."/>
            <person name="Tanasupawat S."/>
        </authorList>
    </citation>
    <scope>NUCLEOTIDE SEQUENCE [LARGE SCALE GENOMIC DNA]</scope>
    <source>
        <strain evidence="2 3">Ptm05</strain>
    </source>
</reference>
<gene>
    <name evidence="2" type="ORF">K7472_02225</name>
</gene>
<name>A0ABS7QKE5_9ACTN</name>
<dbReference type="EMBL" id="JAINVZ010000001">
    <property type="protein sequence ID" value="MBY8883662.1"/>
    <property type="molecule type" value="Genomic_DNA"/>
</dbReference>
<comment type="caution">
    <text evidence="2">The sequence shown here is derived from an EMBL/GenBank/DDBJ whole genome shotgun (WGS) entry which is preliminary data.</text>
</comment>
<dbReference type="Proteomes" id="UP001198565">
    <property type="component" value="Unassembled WGS sequence"/>
</dbReference>
<evidence type="ECO:0000256" key="1">
    <source>
        <dbReference type="SAM" id="MobiDB-lite"/>
    </source>
</evidence>
<organism evidence="2 3">
    <name type="scientific">Streptantibioticus parmotrematis</name>
    <dbReference type="NCBI Taxonomy" id="2873249"/>
    <lineage>
        <taxon>Bacteria</taxon>
        <taxon>Bacillati</taxon>
        <taxon>Actinomycetota</taxon>
        <taxon>Actinomycetes</taxon>
        <taxon>Kitasatosporales</taxon>
        <taxon>Streptomycetaceae</taxon>
        <taxon>Streptantibioticus</taxon>
    </lineage>
</organism>
<evidence type="ECO:0000313" key="3">
    <source>
        <dbReference type="Proteomes" id="UP001198565"/>
    </source>
</evidence>
<protein>
    <submittedName>
        <fullName evidence="2">Uncharacterized protein</fullName>
    </submittedName>
</protein>
<feature type="region of interest" description="Disordered" evidence="1">
    <location>
        <begin position="1"/>
        <end position="23"/>
    </location>
</feature>